<dbReference type="HOGENOM" id="CLU_1372406_0_0_1"/>
<accession>A0A0C9WT81</accession>
<gene>
    <name evidence="1" type="ORF">K443DRAFT_124992</name>
</gene>
<evidence type="ECO:0000313" key="1">
    <source>
        <dbReference type="EMBL" id="KIJ95080.1"/>
    </source>
</evidence>
<evidence type="ECO:0000313" key="2">
    <source>
        <dbReference type="Proteomes" id="UP000054477"/>
    </source>
</evidence>
<dbReference type="OrthoDB" id="5987198at2759"/>
<dbReference type="STRING" id="1095629.A0A0C9WT81"/>
<dbReference type="AlphaFoldDB" id="A0A0C9WT81"/>
<dbReference type="EMBL" id="KN838768">
    <property type="protein sequence ID" value="KIJ95080.1"/>
    <property type="molecule type" value="Genomic_DNA"/>
</dbReference>
<reference evidence="2" key="2">
    <citation type="submission" date="2015-01" db="EMBL/GenBank/DDBJ databases">
        <title>Evolutionary Origins and Diversification of the Mycorrhizal Mutualists.</title>
        <authorList>
            <consortium name="DOE Joint Genome Institute"/>
            <consortium name="Mycorrhizal Genomics Consortium"/>
            <person name="Kohler A."/>
            <person name="Kuo A."/>
            <person name="Nagy L.G."/>
            <person name="Floudas D."/>
            <person name="Copeland A."/>
            <person name="Barry K.W."/>
            <person name="Cichocki N."/>
            <person name="Veneault-Fourrey C."/>
            <person name="LaButti K."/>
            <person name="Lindquist E.A."/>
            <person name="Lipzen A."/>
            <person name="Lundell T."/>
            <person name="Morin E."/>
            <person name="Murat C."/>
            <person name="Riley R."/>
            <person name="Ohm R."/>
            <person name="Sun H."/>
            <person name="Tunlid A."/>
            <person name="Henrissat B."/>
            <person name="Grigoriev I.V."/>
            <person name="Hibbett D.S."/>
            <person name="Martin F."/>
        </authorList>
    </citation>
    <scope>NUCLEOTIDE SEQUENCE [LARGE SCALE GENOMIC DNA]</scope>
    <source>
        <strain evidence="2">LaAM-08-1</strain>
    </source>
</reference>
<sequence>MPVNEPNTIRDGLAEDEIWWRDHQPWFDWCGYRLRPGVTPGWVPSWVGKEVVHSLCEDYGGCLNVAIQDLVRTDDGQIVMMKMMIIRTFLLRLCEPTFRDDWKVTDFLGQVFDRWESSRTGRVDDSTRVHTLVLRRDLPLKAHRDSLKRPTMDEVITQYADIRKALSDATSAVEARHWAISFGAFHQFPIENNVRRILT</sequence>
<keyword evidence="2" id="KW-1185">Reference proteome</keyword>
<reference evidence="1 2" key="1">
    <citation type="submission" date="2014-04" db="EMBL/GenBank/DDBJ databases">
        <authorList>
            <consortium name="DOE Joint Genome Institute"/>
            <person name="Kuo A."/>
            <person name="Kohler A."/>
            <person name="Nagy L.G."/>
            <person name="Floudas D."/>
            <person name="Copeland A."/>
            <person name="Barry K.W."/>
            <person name="Cichocki N."/>
            <person name="Veneault-Fourrey C."/>
            <person name="LaButti K."/>
            <person name="Lindquist E.A."/>
            <person name="Lipzen A."/>
            <person name="Lundell T."/>
            <person name="Morin E."/>
            <person name="Murat C."/>
            <person name="Sun H."/>
            <person name="Tunlid A."/>
            <person name="Henrissat B."/>
            <person name="Grigoriev I.V."/>
            <person name="Hibbett D.S."/>
            <person name="Martin F."/>
            <person name="Nordberg H.P."/>
            <person name="Cantor M.N."/>
            <person name="Hua S.X."/>
        </authorList>
    </citation>
    <scope>NUCLEOTIDE SEQUENCE [LARGE SCALE GENOMIC DNA]</scope>
    <source>
        <strain evidence="1 2">LaAM-08-1</strain>
    </source>
</reference>
<proteinExistence type="predicted"/>
<protein>
    <submittedName>
        <fullName evidence="1">Uncharacterized protein</fullName>
    </submittedName>
</protein>
<organism evidence="1 2">
    <name type="scientific">Laccaria amethystina LaAM-08-1</name>
    <dbReference type="NCBI Taxonomy" id="1095629"/>
    <lineage>
        <taxon>Eukaryota</taxon>
        <taxon>Fungi</taxon>
        <taxon>Dikarya</taxon>
        <taxon>Basidiomycota</taxon>
        <taxon>Agaricomycotina</taxon>
        <taxon>Agaricomycetes</taxon>
        <taxon>Agaricomycetidae</taxon>
        <taxon>Agaricales</taxon>
        <taxon>Agaricineae</taxon>
        <taxon>Hydnangiaceae</taxon>
        <taxon>Laccaria</taxon>
    </lineage>
</organism>
<name>A0A0C9WT81_9AGAR</name>
<dbReference type="Proteomes" id="UP000054477">
    <property type="component" value="Unassembled WGS sequence"/>
</dbReference>